<evidence type="ECO:0000313" key="9">
    <source>
        <dbReference type="Proteomes" id="UP000035265"/>
    </source>
</evidence>
<dbReference type="Gene3D" id="1.20.1250.20">
    <property type="entry name" value="MFS general substrate transporter like domains"/>
    <property type="match status" value="1"/>
</dbReference>
<comment type="subcellular location">
    <subcellularLocation>
        <location evidence="1">Cell inner membrane</location>
        <topology evidence="1">Multi-pass membrane protein</topology>
    </subcellularLocation>
</comment>
<dbReference type="PANTHER" id="PTHR23513">
    <property type="entry name" value="INTEGRAL MEMBRANE EFFLUX PROTEIN-RELATED"/>
    <property type="match status" value="1"/>
</dbReference>
<dbReference type="Pfam" id="PF07690">
    <property type="entry name" value="MFS_1"/>
    <property type="match status" value="1"/>
</dbReference>
<keyword evidence="5 7" id="KW-1133">Transmembrane helix</keyword>
<dbReference type="InterPro" id="IPR036259">
    <property type="entry name" value="MFS_trans_sf"/>
</dbReference>
<feature type="transmembrane region" description="Helical" evidence="7">
    <location>
        <begin position="151"/>
        <end position="174"/>
    </location>
</feature>
<dbReference type="SUPFAM" id="SSF103473">
    <property type="entry name" value="MFS general substrate transporter"/>
    <property type="match status" value="1"/>
</dbReference>
<feature type="transmembrane region" description="Helical" evidence="7">
    <location>
        <begin position="180"/>
        <end position="197"/>
    </location>
</feature>
<proteinExistence type="predicted"/>
<dbReference type="Proteomes" id="UP000035265">
    <property type="component" value="Unassembled WGS sequence"/>
</dbReference>
<dbReference type="InterPro" id="IPR011701">
    <property type="entry name" value="MFS"/>
</dbReference>
<feature type="transmembrane region" description="Helical" evidence="7">
    <location>
        <begin position="25"/>
        <end position="48"/>
    </location>
</feature>
<feature type="transmembrane region" description="Helical" evidence="7">
    <location>
        <begin position="54"/>
        <end position="75"/>
    </location>
</feature>
<feature type="transmembrane region" description="Helical" evidence="7">
    <location>
        <begin position="87"/>
        <end position="107"/>
    </location>
</feature>
<dbReference type="EMBL" id="JNBQ01000002">
    <property type="protein sequence ID" value="KLN36051.1"/>
    <property type="molecule type" value="Genomic_DNA"/>
</dbReference>
<evidence type="ECO:0000256" key="7">
    <source>
        <dbReference type="SAM" id="Phobius"/>
    </source>
</evidence>
<comment type="caution">
    <text evidence="8">The sequence shown here is derived from an EMBL/GenBank/DDBJ whole genome shotgun (WGS) entry which is preliminary data.</text>
</comment>
<dbReference type="AlphaFoldDB" id="A0A0H2KR90"/>
<feature type="transmembrane region" description="Helical" evidence="7">
    <location>
        <begin position="423"/>
        <end position="443"/>
    </location>
</feature>
<evidence type="ECO:0000313" key="8">
    <source>
        <dbReference type="EMBL" id="KLN36051.1"/>
    </source>
</evidence>
<dbReference type="STRING" id="264251.FB00_03365"/>
<keyword evidence="4 7" id="KW-0812">Transmembrane</keyword>
<dbReference type="PATRIC" id="fig|264251.5.peg.691"/>
<evidence type="ECO:0000256" key="1">
    <source>
        <dbReference type="ARBA" id="ARBA00004429"/>
    </source>
</evidence>
<gene>
    <name evidence="8" type="ORF">FB00_03365</name>
</gene>
<accession>A0A0H2KR90</accession>
<keyword evidence="2" id="KW-0813">Transport</keyword>
<feature type="transmembrane region" description="Helical" evidence="7">
    <location>
        <begin position="340"/>
        <end position="368"/>
    </location>
</feature>
<name>A0A0H2KR90_9MICO</name>
<evidence type="ECO:0000256" key="6">
    <source>
        <dbReference type="ARBA" id="ARBA00023136"/>
    </source>
</evidence>
<dbReference type="GO" id="GO:0005886">
    <property type="term" value="C:plasma membrane"/>
    <property type="evidence" value="ECO:0007669"/>
    <property type="project" value="UniProtKB-SubCell"/>
</dbReference>
<sequence>MRSAEVRDHVLDVRPLRSSRAYRDLWAGSAVGGLGFQIANVAVLLQVWELTHSPLWTGTIGLATAIPLLTLGLVGGHLADVHDRRTIMRLAAVGQVLAAVGLVAQALAGNGSVWVLLGLVSLGAACNALGSPARRTVPPRLLPPDQVAAGLALQNLAFQVAMLVGPALAGLVLARWDLSAAYGLQAVAALVALLGLVRLPPLPPGSPPATPPAPSDAVAAVVPVGAPGDDRAVGTQPLVEALATGAPAAAPAPRRRAAAGGWWWIVWRKPTLRGSFATDVAATVLAMPISLFPLVNELRFDGDPRTLGLFLSAVAVGGIGAGLFSGAVTRAPRAGALQLAAAATWGVALAAFGLAGPLWLALACLAVAGAADTVSVVTRGALVQLETPDEFRGRVSSVEHVVGVAGPEVGNFRGGVLASLTSAPVALAVGGLAASAVVGLVAWRNAPLRRYRTSSPTR</sequence>
<protein>
    <submittedName>
        <fullName evidence="8">MFS transporter</fullName>
    </submittedName>
</protein>
<dbReference type="PANTHER" id="PTHR23513:SF9">
    <property type="entry name" value="ENTEROBACTIN EXPORTER ENTS"/>
    <property type="match status" value="1"/>
</dbReference>
<keyword evidence="3" id="KW-1003">Cell membrane</keyword>
<keyword evidence="6 7" id="KW-0472">Membrane</keyword>
<evidence type="ECO:0000256" key="3">
    <source>
        <dbReference type="ARBA" id="ARBA00022475"/>
    </source>
</evidence>
<feature type="transmembrane region" description="Helical" evidence="7">
    <location>
        <begin position="307"/>
        <end position="328"/>
    </location>
</feature>
<evidence type="ECO:0000256" key="5">
    <source>
        <dbReference type="ARBA" id="ARBA00022989"/>
    </source>
</evidence>
<organism evidence="8 9">
    <name type="scientific">Cellulosimicrobium funkei</name>
    <dbReference type="NCBI Taxonomy" id="264251"/>
    <lineage>
        <taxon>Bacteria</taxon>
        <taxon>Bacillati</taxon>
        <taxon>Actinomycetota</taxon>
        <taxon>Actinomycetes</taxon>
        <taxon>Micrococcales</taxon>
        <taxon>Promicromonosporaceae</taxon>
        <taxon>Cellulosimicrobium</taxon>
    </lineage>
</organism>
<keyword evidence="9" id="KW-1185">Reference proteome</keyword>
<evidence type="ECO:0000256" key="4">
    <source>
        <dbReference type="ARBA" id="ARBA00022692"/>
    </source>
</evidence>
<evidence type="ECO:0000256" key="2">
    <source>
        <dbReference type="ARBA" id="ARBA00022448"/>
    </source>
</evidence>
<dbReference type="CDD" id="cd06173">
    <property type="entry name" value="MFS_MefA_like"/>
    <property type="match status" value="1"/>
</dbReference>
<dbReference type="GO" id="GO:0022857">
    <property type="term" value="F:transmembrane transporter activity"/>
    <property type="evidence" value="ECO:0007669"/>
    <property type="project" value="InterPro"/>
</dbReference>
<reference evidence="8 9" key="1">
    <citation type="submission" date="2014-05" db="EMBL/GenBank/DDBJ databases">
        <title>Cellulosimicrobium funkei U11 genome.</title>
        <authorList>
            <person name="Hu C."/>
            <person name="Gong Y."/>
            <person name="Wan W."/>
            <person name="Jiang M."/>
        </authorList>
    </citation>
    <scope>NUCLEOTIDE SEQUENCE [LARGE SCALE GENOMIC DNA]</scope>
    <source>
        <strain evidence="8 9">U11</strain>
    </source>
</reference>